<keyword evidence="2" id="KW-1185">Reference proteome</keyword>
<dbReference type="AlphaFoldDB" id="A0AAV2GRG3"/>
<proteinExistence type="predicted"/>
<protein>
    <recommendedName>
        <fullName evidence="3">Reverse transcriptase zinc-binding domain-containing protein</fullName>
    </recommendedName>
</protein>
<evidence type="ECO:0000313" key="2">
    <source>
        <dbReference type="Proteomes" id="UP001497516"/>
    </source>
</evidence>
<gene>
    <name evidence="1" type="ORF">LTRI10_LOCUS52579</name>
</gene>
<organism evidence="1 2">
    <name type="scientific">Linum trigynum</name>
    <dbReference type="NCBI Taxonomy" id="586398"/>
    <lineage>
        <taxon>Eukaryota</taxon>
        <taxon>Viridiplantae</taxon>
        <taxon>Streptophyta</taxon>
        <taxon>Embryophyta</taxon>
        <taxon>Tracheophyta</taxon>
        <taxon>Spermatophyta</taxon>
        <taxon>Magnoliopsida</taxon>
        <taxon>eudicotyledons</taxon>
        <taxon>Gunneridae</taxon>
        <taxon>Pentapetalae</taxon>
        <taxon>rosids</taxon>
        <taxon>fabids</taxon>
        <taxon>Malpighiales</taxon>
        <taxon>Linaceae</taxon>
        <taxon>Linum</taxon>
    </lineage>
</organism>
<dbReference type="EMBL" id="OZ034822">
    <property type="protein sequence ID" value="CAL1413340.1"/>
    <property type="molecule type" value="Genomic_DNA"/>
</dbReference>
<dbReference type="Proteomes" id="UP001497516">
    <property type="component" value="Chromosome 9"/>
</dbReference>
<name>A0AAV2GRG3_9ROSI</name>
<evidence type="ECO:0008006" key="3">
    <source>
        <dbReference type="Google" id="ProtNLM"/>
    </source>
</evidence>
<accession>A0AAV2GRG3</accession>
<sequence length="73" mass="8247">MLTWGVVGSFSCCFCSHTLKTRSHLFAECPYFKKVFVGLMSGFTNRTPGNNWEDELQWDLATFKGKTVLSMTG</sequence>
<evidence type="ECO:0000313" key="1">
    <source>
        <dbReference type="EMBL" id="CAL1413340.1"/>
    </source>
</evidence>
<reference evidence="1 2" key="1">
    <citation type="submission" date="2024-04" db="EMBL/GenBank/DDBJ databases">
        <authorList>
            <person name="Fracassetti M."/>
        </authorList>
    </citation>
    <scope>NUCLEOTIDE SEQUENCE [LARGE SCALE GENOMIC DNA]</scope>
</reference>